<name>A0ABW1JDT6_9ACTN</name>
<dbReference type="EMBL" id="JBHSRD010000003">
    <property type="protein sequence ID" value="MFC6006999.1"/>
    <property type="molecule type" value="Genomic_DNA"/>
</dbReference>
<accession>A0ABW1JDT6</accession>
<dbReference type="PROSITE" id="PS50949">
    <property type="entry name" value="HTH_GNTR"/>
    <property type="match status" value="1"/>
</dbReference>
<dbReference type="PRINTS" id="PR00035">
    <property type="entry name" value="HTHGNTR"/>
</dbReference>
<dbReference type="InterPro" id="IPR008920">
    <property type="entry name" value="TF_FadR/GntR_C"/>
</dbReference>
<sequence>MAQTLPALGPARRRVLADEVTDDLRRAIVSGELPAGERLREDELALNMSVSRGPVREALVRLEQEGLVVLERHRGARVVTLSQEDHEHIYSLRRALEQLAVEYACRNATDEDFARMEAVLKEFSRATKAMRTPAAAAEWDIRFHDAIYLAAHNKPLYRAWEGLRSQIHCFLTTRMALRPDYHESWEPDHRHLLELIQKHSKGASVKFIRAHVQAGYERIVAELYAEGDVPVDVPSSAARKRPRAKVLS</sequence>
<dbReference type="InterPro" id="IPR011711">
    <property type="entry name" value="GntR_C"/>
</dbReference>
<dbReference type="Gene3D" id="1.10.10.10">
    <property type="entry name" value="Winged helix-like DNA-binding domain superfamily/Winged helix DNA-binding domain"/>
    <property type="match status" value="1"/>
</dbReference>
<reference evidence="6" key="1">
    <citation type="journal article" date="2019" name="Int. J. Syst. Evol. Microbiol.">
        <title>The Global Catalogue of Microorganisms (GCM) 10K type strain sequencing project: providing services to taxonomists for standard genome sequencing and annotation.</title>
        <authorList>
            <consortium name="The Broad Institute Genomics Platform"/>
            <consortium name="The Broad Institute Genome Sequencing Center for Infectious Disease"/>
            <person name="Wu L."/>
            <person name="Ma J."/>
        </authorList>
    </citation>
    <scope>NUCLEOTIDE SEQUENCE [LARGE SCALE GENOMIC DNA]</scope>
    <source>
        <strain evidence="6">KACC 14249</strain>
    </source>
</reference>
<keyword evidence="3" id="KW-0804">Transcription</keyword>
<dbReference type="SMART" id="SM00895">
    <property type="entry name" value="FCD"/>
    <property type="match status" value="1"/>
</dbReference>
<evidence type="ECO:0000256" key="2">
    <source>
        <dbReference type="ARBA" id="ARBA00023125"/>
    </source>
</evidence>
<keyword evidence="1" id="KW-0805">Transcription regulation</keyword>
<feature type="domain" description="HTH gntR-type" evidence="4">
    <location>
        <begin position="14"/>
        <end position="81"/>
    </location>
</feature>
<comment type="caution">
    <text evidence="5">The sequence shown here is derived from an EMBL/GenBank/DDBJ whole genome shotgun (WGS) entry which is preliminary data.</text>
</comment>
<dbReference type="RefSeq" id="WP_345718461.1">
    <property type="nucleotide sequence ID" value="NZ_BAABFP010000008.1"/>
</dbReference>
<gene>
    <name evidence="5" type="ORF">ACFQDO_07630</name>
</gene>
<dbReference type="PANTHER" id="PTHR43537">
    <property type="entry name" value="TRANSCRIPTIONAL REGULATOR, GNTR FAMILY"/>
    <property type="match status" value="1"/>
</dbReference>
<dbReference type="SUPFAM" id="SSF48008">
    <property type="entry name" value="GntR ligand-binding domain-like"/>
    <property type="match status" value="1"/>
</dbReference>
<keyword evidence="2" id="KW-0238">DNA-binding</keyword>
<dbReference type="Gene3D" id="1.20.120.530">
    <property type="entry name" value="GntR ligand-binding domain-like"/>
    <property type="match status" value="1"/>
</dbReference>
<protein>
    <submittedName>
        <fullName evidence="5">GntR family transcriptional regulator</fullName>
    </submittedName>
</protein>
<dbReference type="SUPFAM" id="SSF46785">
    <property type="entry name" value="Winged helix' DNA-binding domain"/>
    <property type="match status" value="1"/>
</dbReference>
<dbReference type="InterPro" id="IPR036388">
    <property type="entry name" value="WH-like_DNA-bd_sf"/>
</dbReference>
<dbReference type="Pfam" id="PF00392">
    <property type="entry name" value="GntR"/>
    <property type="match status" value="1"/>
</dbReference>
<evidence type="ECO:0000256" key="3">
    <source>
        <dbReference type="ARBA" id="ARBA00023163"/>
    </source>
</evidence>
<dbReference type="CDD" id="cd07377">
    <property type="entry name" value="WHTH_GntR"/>
    <property type="match status" value="1"/>
</dbReference>
<dbReference type="Pfam" id="PF07729">
    <property type="entry name" value="FCD"/>
    <property type="match status" value="1"/>
</dbReference>
<evidence type="ECO:0000313" key="6">
    <source>
        <dbReference type="Proteomes" id="UP001596189"/>
    </source>
</evidence>
<evidence type="ECO:0000256" key="1">
    <source>
        <dbReference type="ARBA" id="ARBA00023015"/>
    </source>
</evidence>
<dbReference type="InterPro" id="IPR000524">
    <property type="entry name" value="Tscrpt_reg_HTH_GntR"/>
</dbReference>
<evidence type="ECO:0000259" key="4">
    <source>
        <dbReference type="PROSITE" id="PS50949"/>
    </source>
</evidence>
<dbReference type="SMART" id="SM00345">
    <property type="entry name" value="HTH_GNTR"/>
    <property type="match status" value="1"/>
</dbReference>
<dbReference type="Proteomes" id="UP001596189">
    <property type="component" value="Unassembled WGS sequence"/>
</dbReference>
<organism evidence="5 6">
    <name type="scientific">Angustibacter luteus</name>
    <dbReference type="NCBI Taxonomy" id="658456"/>
    <lineage>
        <taxon>Bacteria</taxon>
        <taxon>Bacillati</taxon>
        <taxon>Actinomycetota</taxon>
        <taxon>Actinomycetes</taxon>
        <taxon>Kineosporiales</taxon>
        <taxon>Kineosporiaceae</taxon>
    </lineage>
</organism>
<keyword evidence="6" id="KW-1185">Reference proteome</keyword>
<dbReference type="InterPro" id="IPR036390">
    <property type="entry name" value="WH_DNA-bd_sf"/>
</dbReference>
<evidence type="ECO:0000313" key="5">
    <source>
        <dbReference type="EMBL" id="MFC6006999.1"/>
    </source>
</evidence>
<proteinExistence type="predicted"/>
<dbReference type="PANTHER" id="PTHR43537:SF41">
    <property type="entry name" value="TRANSCRIPTIONAL REGULATORY PROTEIN"/>
    <property type="match status" value="1"/>
</dbReference>